<keyword evidence="3" id="KW-1185">Reference proteome</keyword>
<dbReference type="Proteomes" id="UP000467840">
    <property type="component" value="Chromosome 4"/>
</dbReference>
<gene>
    <name evidence="2" type="ORF">GH714_000097</name>
</gene>
<sequence length="208" mass="22833">MANTPPVPVNSVFGRKVVSLAYTWDENKKRDNTPSQSQLRPPKKTKALAKRYKPKISESLLRIRSREAHPFLLSGVLAVMYLRSRSLLRIRSREAHPFLLSGVLAVMYPRSRSLKSPCSSSKVSNTSGTSSETPSGADSSFTGDTSFEDTLGLNKRYRAQSPLRVTMLHRSSSPCDFFYSDLTSPKVPTTSTLALITSSTPSSSTISG</sequence>
<feature type="region of interest" description="Disordered" evidence="1">
    <location>
        <begin position="113"/>
        <end position="144"/>
    </location>
</feature>
<organism evidence="2 3">
    <name type="scientific">Hevea brasiliensis</name>
    <name type="common">Para rubber tree</name>
    <name type="synonym">Siphonia brasiliensis</name>
    <dbReference type="NCBI Taxonomy" id="3981"/>
    <lineage>
        <taxon>Eukaryota</taxon>
        <taxon>Viridiplantae</taxon>
        <taxon>Streptophyta</taxon>
        <taxon>Embryophyta</taxon>
        <taxon>Tracheophyta</taxon>
        <taxon>Spermatophyta</taxon>
        <taxon>Magnoliopsida</taxon>
        <taxon>eudicotyledons</taxon>
        <taxon>Gunneridae</taxon>
        <taxon>Pentapetalae</taxon>
        <taxon>rosids</taxon>
        <taxon>fabids</taxon>
        <taxon>Malpighiales</taxon>
        <taxon>Euphorbiaceae</taxon>
        <taxon>Crotonoideae</taxon>
        <taxon>Micrandreae</taxon>
        <taxon>Hevea</taxon>
    </lineage>
</organism>
<name>A0A6A6LHP3_HEVBR</name>
<reference evidence="2 3" key="1">
    <citation type="journal article" date="2020" name="Mol. Plant">
        <title>The Chromosome-Based Rubber Tree Genome Provides New Insights into Spurge Genome Evolution and Rubber Biosynthesis.</title>
        <authorList>
            <person name="Liu J."/>
            <person name="Shi C."/>
            <person name="Shi C.C."/>
            <person name="Li W."/>
            <person name="Zhang Q.J."/>
            <person name="Zhang Y."/>
            <person name="Li K."/>
            <person name="Lu H.F."/>
            <person name="Shi C."/>
            <person name="Zhu S.T."/>
            <person name="Xiao Z.Y."/>
            <person name="Nan H."/>
            <person name="Yue Y."/>
            <person name="Zhu X.G."/>
            <person name="Wu Y."/>
            <person name="Hong X.N."/>
            <person name="Fan G.Y."/>
            <person name="Tong Y."/>
            <person name="Zhang D."/>
            <person name="Mao C.L."/>
            <person name="Liu Y.L."/>
            <person name="Hao S.J."/>
            <person name="Liu W.Q."/>
            <person name="Lv M.Q."/>
            <person name="Zhang H.B."/>
            <person name="Liu Y."/>
            <person name="Hu-Tang G.R."/>
            <person name="Wang J.P."/>
            <person name="Wang J.H."/>
            <person name="Sun Y.H."/>
            <person name="Ni S.B."/>
            <person name="Chen W.B."/>
            <person name="Zhang X.C."/>
            <person name="Jiao Y.N."/>
            <person name="Eichler E.E."/>
            <person name="Li G.H."/>
            <person name="Liu X."/>
            <person name="Gao L.Z."/>
        </authorList>
    </citation>
    <scope>NUCLEOTIDE SEQUENCE [LARGE SCALE GENOMIC DNA]</scope>
    <source>
        <strain evidence="3">cv. GT1</strain>
        <tissue evidence="2">Leaf</tissue>
    </source>
</reference>
<feature type="region of interest" description="Disordered" evidence="1">
    <location>
        <begin position="29"/>
        <end position="48"/>
    </location>
</feature>
<feature type="compositionally biased region" description="Low complexity" evidence="1">
    <location>
        <begin position="114"/>
        <end position="131"/>
    </location>
</feature>
<evidence type="ECO:0000313" key="2">
    <source>
        <dbReference type="EMBL" id="KAF2299613.1"/>
    </source>
</evidence>
<dbReference type="AlphaFoldDB" id="A0A6A6LHP3"/>
<feature type="compositionally biased region" description="Polar residues" evidence="1">
    <location>
        <begin position="132"/>
        <end position="144"/>
    </location>
</feature>
<protein>
    <submittedName>
        <fullName evidence="2">Uncharacterized protein</fullName>
    </submittedName>
</protein>
<dbReference type="EMBL" id="JAAGAX010000010">
    <property type="protein sequence ID" value="KAF2299613.1"/>
    <property type="molecule type" value="Genomic_DNA"/>
</dbReference>
<accession>A0A6A6LHP3</accession>
<proteinExistence type="predicted"/>
<evidence type="ECO:0000256" key="1">
    <source>
        <dbReference type="SAM" id="MobiDB-lite"/>
    </source>
</evidence>
<comment type="caution">
    <text evidence="2">The sequence shown here is derived from an EMBL/GenBank/DDBJ whole genome shotgun (WGS) entry which is preliminary data.</text>
</comment>
<evidence type="ECO:0000313" key="3">
    <source>
        <dbReference type="Proteomes" id="UP000467840"/>
    </source>
</evidence>